<feature type="region of interest" description="Disordered" evidence="1">
    <location>
        <begin position="72"/>
        <end position="146"/>
    </location>
</feature>
<dbReference type="Proteomes" id="UP001233271">
    <property type="component" value="Chromosome 5"/>
</dbReference>
<keyword evidence="3" id="KW-1185">Reference proteome</keyword>
<protein>
    <submittedName>
        <fullName evidence="2">Uncharacterized protein</fullName>
    </submittedName>
</protein>
<feature type="region of interest" description="Disordered" evidence="1">
    <location>
        <begin position="1"/>
        <end position="27"/>
    </location>
</feature>
<organism evidence="2 3">
    <name type="scientific">Cutaneotrichosporon cavernicola</name>
    <dbReference type="NCBI Taxonomy" id="279322"/>
    <lineage>
        <taxon>Eukaryota</taxon>
        <taxon>Fungi</taxon>
        <taxon>Dikarya</taxon>
        <taxon>Basidiomycota</taxon>
        <taxon>Agaricomycotina</taxon>
        <taxon>Tremellomycetes</taxon>
        <taxon>Trichosporonales</taxon>
        <taxon>Trichosporonaceae</taxon>
        <taxon>Cutaneotrichosporon</taxon>
    </lineage>
</organism>
<feature type="compositionally biased region" description="Basic and acidic residues" evidence="1">
    <location>
        <begin position="75"/>
        <end position="87"/>
    </location>
</feature>
<feature type="region of interest" description="Disordered" evidence="1">
    <location>
        <begin position="642"/>
        <end position="696"/>
    </location>
</feature>
<feature type="compositionally biased region" description="Pro residues" evidence="1">
    <location>
        <begin position="656"/>
        <end position="666"/>
    </location>
</feature>
<evidence type="ECO:0000313" key="2">
    <source>
        <dbReference type="EMBL" id="BEI93394.1"/>
    </source>
</evidence>
<sequence>MALPRTPQRGHHAPVAPTEVSYPAYSPTPSSIDAIRHRAHRIEQWTHQVPLSPGMSVGAKSAVWSDDLGTVAEESSGRADAQPREYLKPPSSNGHGHSLLQNSSVPSLRRQPPVPLLAQTPHYFPQPELSRGEHLSRSPSFHPTAPARSVRYAREAYLNQALELPLDMLTQVAAPNEIYEPEPLSKPGRVGTILSRARSTVSLKGAAAAAPSHPAAASLSPMHDQPHILHRSPSMAYTRRHSHQSLRSVPEMHILPKLVANARAPHAGRGPEARPVAAQSPAPSYEDSKCSSVQTSESGHSFVKADPLPTVPQSQPNAYLGNTAEHSVNPTGVANKGASTQPASAFGTSLLNQDPIPTTHLARRTTSRGHHHAPGPAAQPGAGGQVEEFSSSPERHPSVRTDRRPPLTKSASVDGQMYRTRRVNRASSSASERTASDHGVVFTPSSVSIDNIHDNGERIAFEVPNRRGKLHVSLAWLPGRRRGAQSQPAYGLRATDRRASLQVPPHPLQPPSHRRSFSASEGSSYTHPPRSPHHPAHAPAQHGVPPAGVPDGHFMPGTVPFQAPGYGLHAGGHVPRPMTGAYPAIGPQPPMSHHPPMNPHPPMSPQMAPGAPLFGAQQAPQAGYPMQPGYGYPAMQARPGMPMGPWPGHGQVPLMQPAPPGHPVPVPQRADAGRGPTPRREHIPSRAATFPAPSTGSPWRKLWPFGKHTHNDTFLNGPAVPPKTARFAEPIVRDHKSQKKTDRQRRAQRRDERAKHKSGNAVKTQGESGKKAK</sequence>
<name>A0AA48L7G0_9TREE</name>
<dbReference type="AlphaFoldDB" id="A0AA48L7G0"/>
<feature type="compositionally biased region" description="Polar residues" evidence="1">
    <location>
        <begin position="290"/>
        <end position="299"/>
    </location>
</feature>
<feature type="region of interest" description="Disordered" evidence="1">
    <location>
        <begin position="265"/>
        <end position="439"/>
    </location>
</feature>
<dbReference type="RefSeq" id="XP_060458659.1">
    <property type="nucleotide sequence ID" value="XM_060602247.1"/>
</dbReference>
<feature type="compositionally biased region" description="Low complexity" evidence="1">
    <location>
        <begin position="537"/>
        <end position="550"/>
    </location>
</feature>
<feature type="region of interest" description="Disordered" evidence="1">
    <location>
        <begin position="713"/>
        <end position="773"/>
    </location>
</feature>
<gene>
    <name evidence="2" type="ORF">CcaverHIS019_0510220</name>
</gene>
<evidence type="ECO:0000313" key="3">
    <source>
        <dbReference type="Proteomes" id="UP001233271"/>
    </source>
</evidence>
<dbReference type="KEGG" id="ccac:CcaHIS019_0510220"/>
<dbReference type="GeneID" id="85497264"/>
<reference evidence="2" key="1">
    <citation type="journal article" date="2023" name="BMC Genomics">
        <title>Chromosome-level genome assemblies of Cutaneotrichosporon spp. (Trichosporonales, Basidiomycota) reveal imbalanced evolution between nucleotide sequences and chromosome synteny.</title>
        <authorList>
            <person name="Kobayashi Y."/>
            <person name="Kayamori A."/>
            <person name="Aoki K."/>
            <person name="Shiwa Y."/>
            <person name="Matsutani M."/>
            <person name="Fujita N."/>
            <person name="Sugita T."/>
            <person name="Iwasaki W."/>
            <person name="Tanaka N."/>
            <person name="Takashima M."/>
        </authorList>
    </citation>
    <scope>NUCLEOTIDE SEQUENCE</scope>
    <source>
        <strain evidence="2">HIS019</strain>
    </source>
</reference>
<feature type="region of interest" description="Disordered" evidence="1">
    <location>
        <begin position="501"/>
        <end position="556"/>
    </location>
</feature>
<feature type="compositionally biased region" description="Polar residues" evidence="1">
    <location>
        <begin position="517"/>
        <end position="526"/>
    </location>
</feature>
<feature type="compositionally biased region" description="Basic and acidic residues" evidence="1">
    <location>
        <begin position="393"/>
        <end position="405"/>
    </location>
</feature>
<feature type="compositionally biased region" description="Polar residues" evidence="1">
    <location>
        <begin position="90"/>
        <end position="106"/>
    </location>
</feature>
<dbReference type="EMBL" id="AP028216">
    <property type="protein sequence ID" value="BEI93394.1"/>
    <property type="molecule type" value="Genomic_DNA"/>
</dbReference>
<proteinExistence type="predicted"/>
<feature type="compositionally biased region" description="Polar residues" evidence="1">
    <location>
        <begin position="324"/>
        <end position="356"/>
    </location>
</feature>
<evidence type="ECO:0000256" key="1">
    <source>
        <dbReference type="SAM" id="MobiDB-lite"/>
    </source>
</evidence>
<accession>A0AA48L7G0</accession>
<feature type="compositionally biased region" description="Basic residues" evidence="1">
    <location>
        <begin position="361"/>
        <end position="373"/>
    </location>
</feature>
<feature type="compositionally biased region" description="Basic and acidic residues" evidence="1">
    <location>
        <begin position="731"/>
        <end position="754"/>
    </location>
</feature>